<dbReference type="Pfam" id="PF03949">
    <property type="entry name" value="Malic_M"/>
    <property type="match status" value="1"/>
</dbReference>
<keyword evidence="3 8" id="KW-0479">Metal-binding</keyword>
<protein>
    <submittedName>
        <fullName evidence="12">NAD-dependent malic enzyme</fullName>
    </submittedName>
</protein>
<evidence type="ECO:0000256" key="9">
    <source>
        <dbReference type="RuleBase" id="RU003427"/>
    </source>
</evidence>
<evidence type="ECO:0000256" key="6">
    <source>
        <dbReference type="PIRSR" id="PIRSR000106-1"/>
    </source>
</evidence>
<proteinExistence type="inferred from homology"/>
<dbReference type="RefSeq" id="WP_114367447.1">
    <property type="nucleotide sequence ID" value="NZ_QPEX01000010.1"/>
</dbReference>
<evidence type="ECO:0000256" key="1">
    <source>
        <dbReference type="ARBA" id="ARBA00001936"/>
    </source>
</evidence>
<reference evidence="12 13" key="1">
    <citation type="submission" date="2018-07" db="EMBL/GenBank/DDBJ databases">
        <title>Comparative genomes isolates from brazilian mangrove.</title>
        <authorList>
            <person name="De Araujo J.E."/>
            <person name="Taketani R.G."/>
            <person name="Silva M.C.P."/>
            <person name="Lourenco M.V."/>
            <person name="Oliveira V.M."/>
            <person name="Andreote F.D."/>
        </authorList>
    </citation>
    <scope>NUCLEOTIDE SEQUENCE [LARGE SCALE GENOMIC DNA]</scope>
    <source>
        <strain evidence="12 13">HEX PRIS-MGV</strain>
    </source>
</reference>
<dbReference type="InterPro" id="IPR046346">
    <property type="entry name" value="Aminoacid_DH-like_N_sf"/>
</dbReference>
<dbReference type="PIRSF" id="PIRSF000106">
    <property type="entry name" value="ME"/>
    <property type="match status" value="1"/>
</dbReference>
<feature type="binding site" evidence="8">
    <location>
        <position position="260"/>
    </location>
    <ligand>
        <name>a divalent metal cation</name>
        <dbReference type="ChEBI" id="CHEBI:60240"/>
    </ligand>
</feature>
<dbReference type="CDD" id="cd05312">
    <property type="entry name" value="NAD_bind_1_malic_enz"/>
    <property type="match status" value="1"/>
</dbReference>
<gene>
    <name evidence="12" type="ORF">DTL42_04330</name>
</gene>
<dbReference type="EMBL" id="QPEX01000010">
    <property type="protein sequence ID" value="RCS54380.1"/>
    <property type="molecule type" value="Genomic_DNA"/>
</dbReference>
<feature type="active site" description="Proton donor" evidence="6">
    <location>
        <position position="94"/>
    </location>
</feature>
<dbReference type="GO" id="GO:0006108">
    <property type="term" value="P:malate metabolic process"/>
    <property type="evidence" value="ECO:0007669"/>
    <property type="project" value="TreeGrafter"/>
</dbReference>
<feature type="binding site" evidence="7">
    <location>
        <position position="443"/>
    </location>
    <ligand>
        <name>(S)-malate</name>
        <dbReference type="ChEBI" id="CHEBI:15589"/>
    </ligand>
</feature>
<evidence type="ECO:0000256" key="4">
    <source>
        <dbReference type="ARBA" id="ARBA00023002"/>
    </source>
</evidence>
<keyword evidence="5" id="KW-0520">NAD</keyword>
<dbReference type="InterPro" id="IPR037062">
    <property type="entry name" value="Malic_N_dom_sf"/>
</dbReference>
<evidence type="ECO:0000256" key="5">
    <source>
        <dbReference type="ARBA" id="ARBA00023027"/>
    </source>
</evidence>
<evidence type="ECO:0000256" key="8">
    <source>
        <dbReference type="PIRSR" id="PIRSR000106-3"/>
    </source>
</evidence>
<dbReference type="GO" id="GO:0046872">
    <property type="term" value="F:metal ion binding"/>
    <property type="evidence" value="ECO:0007669"/>
    <property type="project" value="UniProtKB-KW"/>
</dbReference>
<dbReference type="Gene3D" id="3.40.50.720">
    <property type="entry name" value="NAD(P)-binding Rossmann-like Domain"/>
    <property type="match status" value="1"/>
</dbReference>
<sequence length="538" mass="59594">MMETASQFTILNDPNRNRGTAFTEQERAQLGLEGLLPWGVDTLERQIERILGHLDSKPSDIERYVYLQELVERNATLFYATLMRDPARFVPIVYDPTIADACLSYGHIYRRPQGMYLNKNMKDRFAQVLANWPGKEVRFICVTSGGRILGLGDIGLNGAPIPIGKLQLYTACAGVPPEVLLPIHLDIGTTNAALRADPLYLGLRETTPSEDEIDSIVDAFVEAANEVFPGVCVHFEDWRGTDAIRLLKRYQDKYLVYNDDIQGTASVTLAGLITALQIKREKLTDQRILFAGAGSAGIGIANMIVEAMKMQGLSEADARAKIAMFDVDGLLTKKRENLSPSQQAYAHDQEDTTDLEEAVKEVRPTILIGVSTIGGLFTEGVIKTMYAQCDRPVIFPLSNPTDHAEATAEQIYTWTEGKALVAAGVQFPDTTIGGRTFHPGQANNFYIFPAVGMAVYATKPKRINDAMFIAAAHGSADQVDQFEREHGMLFPRQDSILETEITTATRVAEFIFDQGEATVERPKNIRAWIEAMVYSPTY</sequence>
<comment type="similarity">
    <text evidence="2 9">Belongs to the malic enzymes family.</text>
</comment>
<dbReference type="Proteomes" id="UP000253562">
    <property type="component" value="Unassembled WGS sequence"/>
</dbReference>
<dbReference type="SMART" id="SM01274">
    <property type="entry name" value="malic"/>
    <property type="match status" value="1"/>
</dbReference>
<accession>A0A368KVC2</accession>
<dbReference type="GO" id="GO:0016616">
    <property type="term" value="F:oxidoreductase activity, acting on the CH-OH group of donors, NAD or NADP as acceptor"/>
    <property type="evidence" value="ECO:0007669"/>
    <property type="project" value="InterPro"/>
</dbReference>
<dbReference type="NCBIfam" id="NF010052">
    <property type="entry name" value="PRK13529.1"/>
    <property type="match status" value="1"/>
</dbReference>
<evidence type="ECO:0000259" key="10">
    <source>
        <dbReference type="SMART" id="SM00919"/>
    </source>
</evidence>
<dbReference type="Gene3D" id="3.40.50.10380">
    <property type="entry name" value="Malic enzyme, N-terminal domain"/>
    <property type="match status" value="1"/>
</dbReference>
<dbReference type="GO" id="GO:0004470">
    <property type="term" value="F:malic enzyme activity"/>
    <property type="evidence" value="ECO:0007669"/>
    <property type="project" value="InterPro"/>
</dbReference>
<dbReference type="InterPro" id="IPR001891">
    <property type="entry name" value="Malic_OxRdtase"/>
</dbReference>
<dbReference type="PANTHER" id="PTHR23406">
    <property type="entry name" value="MALIC ENZYME-RELATED"/>
    <property type="match status" value="1"/>
</dbReference>
<comment type="cofactor">
    <cofactor evidence="1">
        <name>Mn(2+)</name>
        <dbReference type="ChEBI" id="CHEBI:29035"/>
    </cofactor>
</comment>
<evidence type="ECO:0000256" key="3">
    <source>
        <dbReference type="ARBA" id="ARBA00022723"/>
    </source>
</evidence>
<dbReference type="SMART" id="SM00919">
    <property type="entry name" value="Malic_M"/>
    <property type="match status" value="1"/>
</dbReference>
<feature type="binding site" evidence="7">
    <location>
        <position position="399"/>
    </location>
    <ligand>
        <name>(S)-malate</name>
        <dbReference type="ChEBI" id="CHEBI:15589"/>
    </ligand>
</feature>
<dbReference type="SUPFAM" id="SSF51735">
    <property type="entry name" value="NAD(P)-binding Rossmann-fold domains"/>
    <property type="match status" value="1"/>
</dbReference>
<dbReference type="InterPro" id="IPR012302">
    <property type="entry name" value="Malic_NAD-bd"/>
</dbReference>
<dbReference type="PRINTS" id="PR00072">
    <property type="entry name" value="MALOXRDTASE"/>
</dbReference>
<dbReference type="FunFam" id="3.40.50.720:FF:000182">
    <property type="entry name" value="NAD-dependent malic enzyme"/>
    <property type="match status" value="1"/>
</dbReference>
<evidence type="ECO:0000313" key="13">
    <source>
        <dbReference type="Proteomes" id="UP000253562"/>
    </source>
</evidence>
<comment type="cofactor">
    <cofactor evidence="8">
        <name>Mg(2+)</name>
        <dbReference type="ChEBI" id="CHEBI:18420"/>
    </cofactor>
    <cofactor evidence="8">
        <name>Mn(2+)</name>
        <dbReference type="ChEBI" id="CHEBI:29035"/>
    </cofactor>
    <text evidence="8">Divalent metal cations. Prefers magnesium or manganese.</text>
</comment>
<feature type="binding site" evidence="7">
    <location>
        <position position="147"/>
    </location>
    <ligand>
        <name>(S)-malate</name>
        <dbReference type="ChEBI" id="CHEBI:15589"/>
    </ligand>
</feature>
<feature type="domain" description="Malic enzyme N-terminal" evidence="11">
    <location>
        <begin position="71"/>
        <end position="251"/>
    </location>
</feature>
<comment type="caution">
    <text evidence="12">The sequence shown here is derived from an EMBL/GenBank/DDBJ whole genome shotgun (WGS) entry which is preliminary data.</text>
</comment>
<organism evidence="12 13">
    <name type="scientific">Bremerella cremea</name>
    <dbReference type="NCBI Taxonomy" id="1031537"/>
    <lineage>
        <taxon>Bacteria</taxon>
        <taxon>Pseudomonadati</taxon>
        <taxon>Planctomycetota</taxon>
        <taxon>Planctomycetia</taxon>
        <taxon>Pirellulales</taxon>
        <taxon>Pirellulaceae</taxon>
        <taxon>Bremerella</taxon>
    </lineage>
</organism>
<evidence type="ECO:0000256" key="7">
    <source>
        <dbReference type="PIRSR" id="PIRSR000106-2"/>
    </source>
</evidence>
<name>A0A368KVC2_9BACT</name>
<dbReference type="Pfam" id="PF00390">
    <property type="entry name" value="malic"/>
    <property type="match status" value="1"/>
</dbReference>
<dbReference type="OrthoDB" id="3314528at2"/>
<evidence type="ECO:0000313" key="12">
    <source>
        <dbReference type="EMBL" id="RCS54380.1"/>
    </source>
</evidence>
<evidence type="ECO:0000256" key="2">
    <source>
        <dbReference type="ARBA" id="ARBA00008785"/>
    </source>
</evidence>
<dbReference type="PANTHER" id="PTHR23406:SF34">
    <property type="entry name" value="NAD-DEPENDENT MALIC ENZYME, MITOCHONDRIAL"/>
    <property type="match status" value="1"/>
</dbReference>
<feature type="binding site" evidence="8">
    <location>
        <position position="236"/>
    </location>
    <ligand>
        <name>a divalent metal cation</name>
        <dbReference type="ChEBI" id="CHEBI:60240"/>
    </ligand>
</feature>
<dbReference type="SUPFAM" id="SSF53223">
    <property type="entry name" value="Aminoacid dehydrogenase-like, N-terminal domain"/>
    <property type="match status" value="1"/>
</dbReference>
<feature type="domain" description="Malic enzyme NAD-binding" evidence="10">
    <location>
        <begin position="261"/>
        <end position="512"/>
    </location>
</feature>
<dbReference type="GO" id="GO:0051287">
    <property type="term" value="F:NAD binding"/>
    <property type="evidence" value="ECO:0007669"/>
    <property type="project" value="InterPro"/>
</dbReference>
<feature type="active site" description="Proton acceptor" evidence="6">
    <location>
        <position position="165"/>
    </location>
</feature>
<evidence type="ECO:0000259" key="11">
    <source>
        <dbReference type="SMART" id="SM01274"/>
    </source>
</evidence>
<feature type="binding site" evidence="8">
    <location>
        <position position="237"/>
    </location>
    <ligand>
        <name>a divalent metal cation</name>
        <dbReference type="ChEBI" id="CHEBI:60240"/>
    </ligand>
</feature>
<dbReference type="InterPro" id="IPR012301">
    <property type="entry name" value="Malic_N_dom"/>
</dbReference>
<dbReference type="AlphaFoldDB" id="A0A368KVC2"/>
<keyword evidence="4" id="KW-0560">Oxidoreductase</keyword>
<dbReference type="InterPro" id="IPR036291">
    <property type="entry name" value="NAD(P)-bd_dom_sf"/>
</dbReference>